<dbReference type="GO" id="GO:0016757">
    <property type="term" value="F:glycosyltransferase activity"/>
    <property type="evidence" value="ECO:0007669"/>
    <property type="project" value="InterPro"/>
</dbReference>
<gene>
    <name evidence="2" type="ORF">CDCA_CDCA10G2972</name>
</gene>
<dbReference type="Proteomes" id="UP001301350">
    <property type="component" value="Unassembled WGS sequence"/>
</dbReference>
<reference evidence="2 3" key="1">
    <citation type="submission" date="2022-07" db="EMBL/GenBank/DDBJ databases">
        <title>Genome-wide signatures of adaptation to extreme environments.</title>
        <authorList>
            <person name="Cho C.H."/>
            <person name="Yoon H.S."/>
        </authorList>
    </citation>
    <scope>NUCLEOTIDE SEQUENCE [LARGE SCALE GENOMIC DNA]</scope>
    <source>
        <strain evidence="2 3">DBV 063 E5</strain>
    </source>
</reference>
<keyword evidence="1" id="KW-0472">Membrane</keyword>
<comment type="caution">
    <text evidence="2">The sequence shown here is derived from an EMBL/GenBank/DDBJ whole genome shotgun (WGS) entry which is preliminary data.</text>
</comment>
<dbReference type="AlphaFoldDB" id="A0AAV9IXE7"/>
<dbReference type="EMBL" id="JANCYW010000010">
    <property type="protein sequence ID" value="KAK4536947.1"/>
    <property type="molecule type" value="Genomic_DNA"/>
</dbReference>
<accession>A0AAV9IXE7</accession>
<keyword evidence="1" id="KW-0812">Transmembrane</keyword>
<evidence type="ECO:0000313" key="3">
    <source>
        <dbReference type="Proteomes" id="UP001301350"/>
    </source>
</evidence>
<organism evidence="2 3">
    <name type="scientific">Cyanidium caldarium</name>
    <name type="common">Red alga</name>
    <dbReference type="NCBI Taxonomy" id="2771"/>
    <lineage>
        <taxon>Eukaryota</taxon>
        <taxon>Rhodophyta</taxon>
        <taxon>Bangiophyceae</taxon>
        <taxon>Cyanidiales</taxon>
        <taxon>Cyanidiaceae</taxon>
        <taxon>Cyanidium</taxon>
    </lineage>
</organism>
<feature type="transmembrane region" description="Helical" evidence="1">
    <location>
        <begin position="16"/>
        <end position="36"/>
    </location>
</feature>
<keyword evidence="1" id="KW-1133">Transmembrane helix</keyword>
<dbReference type="PANTHER" id="PTHR20961">
    <property type="entry name" value="GLYCOSYLTRANSFERASE"/>
    <property type="match status" value="1"/>
</dbReference>
<keyword evidence="3" id="KW-1185">Reference proteome</keyword>
<sequence length="473" mass="54612">MGRSRRLRRKKGNGGWRWLCGVQWVVLLTLLTWTWWNRQRARNQPLSKAVRKVIDWEPRGPEEDAWPRSRRLQYLRVPVAQLDLDGDRTSAEVVAPACPAGERNGCAPADFENQTYEVQSSFRAAIVAVRFVTTTHLHHSLTRCESRTTVHVPLTHFALKNLAHWTFDLAYPVYATVAQLQQEHGDLSTPIRLLLDATPLRNAHTGQLEYPRGGEALVQRLRDLLRPLVSDIRDVTEPGPVGCYADLVLGAREQQLRRSNWDQAAVMQRVTDGRARQFHGFRALLQRYYEEYCPRETHQTGNHTVVVLGRSSPRRRLRNALQVARSLPEATFHDRFGDLPWCRQYHTVHAARVLIAMHGAEWAHLFSVAHPAELMAVEIFPPCARPLSFFGAVARHLGVARYHRFRVRDMQSMRYDRRYSLQRRCEEVAVKGVLSGTLRERCCLEASVEMERGDMRELRKMVERASVLRKHHQ</sequence>
<name>A0AAV9IXE7_CYACA</name>
<protein>
    <submittedName>
        <fullName evidence="2">Uncharacterized protein</fullName>
    </submittedName>
</protein>
<evidence type="ECO:0000313" key="2">
    <source>
        <dbReference type="EMBL" id="KAK4536947.1"/>
    </source>
</evidence>
<evidence type="ECO:0000256" key="1">
    <source>
        <dbReference type="SAM" id="Phobius"/>
    </source>
</evidence>
<dbReference type="InterPro" id="IPR007657">
    <property type="entry name" value="Glycosyltransferase_61"/>
</dbReference>
<proteinExistence type="predicted"/>